<dbReference type="InterPro" id="IPR000270">
    <property type="entry name" value="PB1_dom"/>
</dbReference>
<evidence type="ECO:0000313" key="9">
    <source>
        <dbReference type="Proteomes" id="UP000215914"/>
    </source>
</evidence>
<dbReference type="InterPro" id="IPR003035">
    <property type="entry name" value="RWP-RK_dom"/>
</dbReference>
<dbReference type="PROSITE" id="PS51519">
    <property type="entry name" value="RWP_RK"/>
    <property type="match status" value="1"/>
</dbReference>
<dbReference type="EMBL" id="CM007895">
    <property type="protein sequence ID" value="OTG22565.1"/>
    <property type="molecule type" value="Genomic_DNA"/>
</dbReference>
<name>A0A251UGU3_HELAN</name>
<evidence type="ECO:0000256" key="4">
    <source>
        <dbReference type="ARBA" id="ARBA00023242"/>
    </source>
</evidence>
<keyword evidence="1" id="KW-0805">Transcription regulation</keyword>
<reference evidence="8" key="2">
    <citation type="submission" date="2017-02" db="EMBL/GenBank/DDBJ databases">
        <title>Sunflower complete genome.</title>
        <authorList>
            <person name="Langlade N."/>
            <person name="Munos S."/>
        </authorList>
    </citation>
    <scope>NUCLEOTIDE SEQUENCE [LARGE SCALE GENOMIC DNA]</scope>
    <source>
        <tissue evidence="8">Leaves</tissue>
    </source>
</reference>
<accession>A0A251UGU3</accession>
<reference evidence="7" key="3">
    <citation type="submission" date="2020-06" db="EMBL/GenBank/DDBJ databases">
        <title>Helianthus annuus Genome sequencing and assembly Release 2.</title>
        <authorList>
            <person name="Gouzy J."/>
            <person name="Langlade N."/>
            <person name="Munos S."/>
        </authorList>
    </citation>
    <scope>NUCLEOTIDE SEQUENCE</scope>
    <source>
        <tissue evidence="7">Leaves</tissue>
    </source>
</reference>
<keyword evidence="3" id="KW-0804">Transcription</keyword>
<dbReference type="InParanoid" id="A0A251UGU3"/>
<reference evidence="7 9" key="1">
    <citation type="journal article" date="2017" name="Nature">
        <title>The sunflower genome provides insights into oil metabolism, flowering and Asterid evolution.</title>
        <authorList>
            <person name="Badouin H."/>
            <person name="Gouzy J."/>
            <person name="Grassa C.J."/>
            <person name="Murat F."/>
            <person name="Staton S.E."/>
            <person name="Cottret L."/>
            <person name="Lelandais-Briere C."/>
            <person name="Owens G.L."/>
            <person name="Carrere S."/>
            <person name="Mayjonade B."/>
            <person name="Legrand L."/>
            <person name="Gill N."/>
            <person name="Kane N.C."/>
            <person name="Bowers J.E."/>
            <person name="Hubner S."/>
            <person name="Bellec A."/>
            <person name="Berard A."/>
            <person name="Berges H."/>
            <person name="Blanchet N."/>
            <person name="Boniface M.C."/>
            <person name="Brunel D."/>
            <person name="Catrice O."/>
            <person name="Chaidir N."/>
            <person name="Claudel C."/>
            <person name="Donnadieu C."/>
            <person name="Faraut T."/>
            <person name="Fievet G."/>
            <person name="Helmstetter N."/>
            <person name="King M."/>
            <person name="Knapp S.J."/>
            <person name="Lai Z."/>
            <person name="Le Paslier M.C."/>
            <person name="Lippi Y."/>
            <person name="Lorenzon L."/>
            <person name="Mandel J.R."/>
            <person name="Marage G."/>
            <person name="Marchand G."/>
            <person name="Marquand E."/>
            <person name="Bret-Mestries E."/>
            <person name="Morien E."/>
            <person name="Nambeesan S."/>
            <person name="Nguyen T."/>
            <person name="Pegot-Espagnet P."/>
            <person name="Pouilly N."/>
            <person name="Raftis F."/>
            <person name="Sallet E."/>
            <person name="Schiex T."/>
            <person name="Thomas J."/>
            <person name="Vandecasteele C."/>
            <person name="Vares D."/>
            <person name="Vear F."/>
            <person name="Vautrin S."/>
            <person name="Crespi M."/>
            <person name="Mangin B."/>
            <person name="Burke J.M."/>
            <person name="Salse J."/>
            <person name="Munos S."/>
            <person name="Vincourt P."/>
            <person name="Rieseberg L.H."/>
            <person name="Langlade N.B."/>
        </authorList>
    </citation>
    <scope>NUCLEOTIDE SEQUENCE [LARGE SCALE GENOMIC DNA]</scope>
    <source>
        <strain evidence="9">cv. SF193</strain>
        <tissue evidence="7">Leaves</tissue>
    </source>
</reference>
<gene>
    <name evidence="8" type="ORF">HannXRQ_Chr06g0172921</name>
    <name evidence="7" type="ORF">HanXRQr2_Chr06g0250681</name>
</gene>
<dbReference type="GO" id="GO:0003677">
    <property type="term" value="F:DNA binding"/>
    <property type="evidence" value="ECO:0007669"/>
    <property type="project" value="UniProtKB-KW"/>
</dbReference>
<dbReference type="InterPro" id="IPR045012">
    <property type="entry name" value="NLP"/>
</dbReference>
<evidence type="ECO:0000256" key="1">
    <source>
        <dbReference type="ARBA" id="ARBA00023015"/>
    </source>
</evidence>
<dbReference type="SMART" id="SM00666">
    <property type="entry name" value="PB1"/>
    <property type="match status" value="1"/>
</dbReference>
<sequence>MASALLRSKSDSTSFLEPTKHNSRLITCLGDLKTTSYGEGTYLTRSPVYRTPQMAVDELELTDEPHRSDGFKNKAEKIVGDEVNVKIQKTLTRLTLRDPCNLIQFWSPCRAGKYKLLKTVDQPFGLGTLDERLYNYRRESERKRFRVDEECKEVDLVPVVRVFRCQFPEWTPDVTKYYSKNHPLRDCAIRGDLHGYLVLPVFDSLTMSCVGVLESITSSRYLDCAYEVQEVQQTLKAVNLTSPQAFDFPTSYVARGFKSSQNELDEIFKILKDCCFTHKLPLAQTWKVSSASSFVATERNIEMSCNSFNFSCIGEVCMSTTGLPFYVHDLRVWHFREACREHHLIKSKGVVGRALSSHGSCFCADVTKLREDEYSLVHNARMSGLTSCLAIYLHSREHDDSYVLEFFLPVDMNNCADSQNLVQKLKLQVKSSSFDVGTKDISMDDVTGKNIDVVTGEKGACTKQRRKRKMDSITPENIKQYFGKPMEEASTKLGVSRSTLKRVCRKFNIASWPIPNRNKKTVRFGIYVAVFLLIRVKRWSCSSNHHGFSARWWICGKHNSFVISRLNPSPEGEMIRMLLSSSQRLKEVKEPDESTETVTPFSKPPGARFGIYYAARLLLGVIRWRKRTAIQHTSGRNDYKFVDGQMVQISDAFDVFHASASPKKKVAKVLDECRMVTVKATYKDDMIKFRIPISSGLLELKNQVAQRIKLENTKLHLKYRDEDDDLILIACDADFHNLVSLSPTSVSNHTIKLIVQIARK</sequence>
<dbReference type="EMBL" id="MNCJ02000321">
    <property type="protein sequence ID" value="KAF5801661.1"/>
    <property type="molecule type" value="Genomic_DNA"/>
</dbReference>
<evidence type="ECO:0000313" key="8">
    <source>
        <dbReference type="EMBL" id="OTG22565.1"/>
    </source>
</evidence>
<evidence type="ECO:0000259" key="6">
    <source>
        <dbReference type="PROSITE" id="PS51745"/>
    </source>
</evidence>
<keyword evidence="9" id="KW-1185">Reference proteome</keyword>
<organism evidence="8 9">
    <name type="scientific">Helianthus annuus</name>
    <name type="common">Common sunflower</name>
    <dbReference type="NCBI Taxonomy" id="4232"/>
    <lineage>
        <taxon>Eukaryota</taxon>
        <taxon>Viridiplantae</taxon>
        <taxon>Streptophyta</taxon>
        <taxon>Embryophyta</taxon>
        <taxon>Tracheophyta</taxon>
        <taxon>Spermatophyta</taxon>
        <taxon>Magnoliopsida</taxon>
        <taxon>eudicotyledons</taxon>
        <taxon>Gunneridae</taxon>
        <taxon>Pentapetalae</taxon>
        <taxon>asterids</taxon>
        <taxon>campanulids</taxon>
        <taxon>Asterales</taxon>
        <taxon>Asteraceae</taxon>
        <taxon>Asteroideae</taxon>
        <taxon>Heliantheae alliance</taxon>
        <taxon>Heliantheae</taxon>
        <taxon>Helianthus</taxon>
    </lineage>
</organism>
<feature type="domain" description="RWP-RK" evidence="5">
    <location>
        <begin position="456"/>
        <end position="542"/>
    </location>
</feature>
<evidence type="ECO:0000313" key="7">
    <source>
        <dbReference type="EMBL" id="KAF5801661.1"/>
    </source>
</evidence>
<dbReference type="Pfam" id="PF00564">
    <property type="entry name" value="PB1"/>
    <property type="match status" value="1"/>
</dbReference>
<dbReference type="GO" id="GO:0003700">
    <property type="term" value="F:DNA-binding transcription factor activity"/>
    <property type="evidence" value="ECO:0007669"/>
    <property type="project" value="InterPro"/>
</dbReference>
<keyword evidence="2" id="KW-0238">DNA-binding</keyword>
<protein>
    <submittedName>
        <fullName evidence="8">Putative PB1 domain, RWP-RK domain protein</fullName>
    </submittedName>
    <submittedName>
        <fullName evidence="7">Transcription factor Nin-like family</fullName>
    </submittedName>
</protein>
<dbReference type="Pfam" id="PF22922">
    <property type="entry name" value="GAF_NLP"/>
    <property type="match status" value="1"/>
</dbReference>
<keyword evidence="4" id="KW-0539">Nucleus</keyword>
<dbReference type="PROSITE" id="PS51745">
    <property type="entry name" value="PB1"/>
    <property type="match status" value="1"/>
</dbReference>
<feature type="domain" description="PB1" evidence="6">
    <location>
        <begin position="675"/>
        <end position="758"/>
    </location>
</feature>
<dbReference type="Pfam" id="PF02042">
    <property type="entry name" value="RWP-RK"/>
    <property type="match status" value="1"/>
</dbReference>
<dbReference type="Gene3D" id="3.10.20.90">
    <property type="entry name" value="Phosphatidylinositol 3-kinase Catalytic Subunit, Chain A, domain 1"/>
    <property type="match status" value="1"/>
</dbReference>
<dbReference type="OrthoDB" id="1725834at2759"/>
<dbReference type="Gramene" id="mRNA:HanXRQr2_Chr06g0250681">
    <property type="protein sequence ID" value="mRNA:HanXRQr2_Chr06g0250681"/>
    <property type="gene ID" value="HanXRQr2_Chr06g0250681"/>
</dbReference>
<dbReference type="InterPro" id="IPR055081">
    <property type="entry name" value="NLP1-9_GAF"/>
</dbReference>
<dbReference type="InterPro" id="IPR053793">
    <property type="entry name" value="PB1-like"/>
</dbReference>
<dbReference type="PANTHER" id="PTHR32002">
    <property type="entry name" value="PROTEIN NLP8"/>
    <property type="match status" value="1"/>
</dbReference>
<evidence type="ECO:0000256" key="2">
    <source>
        <dbReference type="ARBA" id="ARBA00023125"/>
    </source>
</evidence>
<proteinExistence type="predicted"/>
<dbReference type="AlphaFoldDB" id="A0A251UGU3"/>
<evidence type="ECO:0000259" key="5">
    <source>
        <dbReference type="PROSITE" id="PS51519"/>
    </source>
</evidence>
<dbReference type="Proteomes" id="UP000215914">
    <property type="component" value="Chromosome 6"/>
</dbReference>
<dbReference type="PANTHER" id="PTHR32002:SF35">
    <property type="entry name" value="PROTEIN NLP6"/>
    <property type="match status" value="1"/>
</dbReference>
<dbReference type="SUPFAM" id="SSF54277">
    <property type="entry name" value="CAD &amp; PB1 domains"/>
    <property type="match status" value="1"/>
</dbReference>
<evidence type="ECO:0000256" key="3">
    <source>
        <dbReference type="ARBA" id="ARBA00023163"/>
    </source>
</evidence>